<organism evidence="7">
    <name type="scientific">Herbaspirillum huttiense subsp. nephrolepidis</name>
    <dbReference type="NCBI Taxonomy" id="3075126"/>
    <lineage>
        <taxon>Bacteria</taxon>
        <taxon>Pseudomonadati</taxon>
        <taxon>Pseudomonadota</taxon>
        <taxon>Betaproteobacteria</taxon>
        <taxon>Burkholderiales</taxon>
        <taxon>Oxalobacteraceae</taxon>
        <taxon>Herbaspirillum</taxon>
    </lineage>
</organism>
<dbReference type="CDD" id="cd07984">
    <property type="entry name" value="LPLAT_LABLAT-like"/>
    <property type="match status" value="1"/>
</dbReference>
<dbReference type="Pfam" id="PF03279">
    <property type="entry name" value="Lip_A_acyltrans"/>
    <property type="match status" value="1"/>
</dbReference>
<comment type="subcellular location">
    <subcellularLocation>
        <location evidence="1">Cell inner membrane</location>
    </subcellularLocation>
</comment>
<evidence type="ECO:0000256" key="5">
    <source>
        <dbReference type="ARBA" id="ARBA00023136"/>
    </source>
</evidence>
<evidence type="ECO:0000256" key="2">
    <source>
        <dbReference type="ARBA" id="ARBA00022475"/>
    </source>
</evidence>
<name>A0AAE4G7J6_9BURK</name>
<dbReference type="EMBL" id="JAVRAA010000004">
    <property type="protein sequence ID" value="MDT0337124.1"/>
    <property type="molecule type" value="Genomic_DNA"/>
</dbReference>
<comment type="caution">
    <text evidence="7">The sequence shown here is derived from an EMBL/GenBank/DDBJ whole genome shotgun (WGS) entry which is preliminary data.</text>
</comment>
<evidence type="ECO:0000256" key="1">
    <source>
        <dbReference type="ARBA" id="ARBA00004533"/>
    </source>
</evidence>
<protein>
    <submittedName>
        <fullName evidence="7">Acyltransferase</fullName>
    </submittedName>
</protein>
<sequence>MSQPPRARHWAQINEVSFVAGMRLLFAVHRLLGRLPFRLMLYPVLCWYIAANGRARQASRSFLAQVRSYRPQLPLRSGLFGVFLHFAAFGESLLDKMLLWGGLFPINKVHLTGSAHITDAIAAGRGGLIICTHLGNLELCRVIGRQHPALKLTVLVHTRHAQAFNQMLAQLDPGSQLNLMQVTDMSPATAMVLAEKVAQGEFVVIAGDRVPVSPQPRVARASFLGRIAPFPIGPYVMAALLQCPVYLMFSRRSAEGAEVSFEAFRDRIVLPRKQRDEALAELASTYAARLEAHCLQAPYQWFNFYDFWADSALDEHHASH</sequence>
<evidence type="ECO:0000256" key="4">
    <source>
        <dbReference type="ARBA" id="ARBA00022679"/>
    </source>
</evidence>
<evidence type="ECO:0000313" key="7">
    <source>
        <dbReference type="EMBL" id="MDT0337124.1"/>
    </source>
</evidence>
<keyword evidence="3" id="KW-0997">Cell inner membrane</keyword>
<evidence type="ECO:0000256" key="6">
    <source>
        <dbReference type="ARBA" id="ARBA00023315"/>
    </source>
</evidence>
<keyword evidence="6 7" id="KW-0012">Acyltransferase</keyword>
<dbReference type="InterPro" id="IPR004960">
    <property type="entry name" value="LipA_acyltrans"/>
</dbReference>
<dbReference type="GO" id="GO:0016746">
    <property type="term" value="F:acyltransferase activity"/>
    <property type="evidence" value="ECO:0007669"/>
    <property type="project" value="UniProtKB-KW"/>
</dbReference>
<proteinExistence type="predicted"/>
<keyword evidence="5" id="KW-0472">Membrane</keyword>
<dbReference type="InterPro" id="IPR014548">
    <property type="entry name" value="Ac_Trasf"/>
</dbReference>
<dbReference type="RefSeq" id="WP_310837827.1">
    <property type="nucleotide sequence ID" value="NZ_JAVLSM010000009.1"/>
</dbReference>
<dbReference type="PIRSF" id="PIRSF028561">
    <property type="entry name" value="Ac_Trasf"/>
    <property type="match status" value="1"/>
</dbReference>
<dbReference type="AlphaFoldDB" id="A0AAE4G7J6"/>
<dbReference type="GO" id="GO:0009247">
    <property type="term" value="P:glycolipid biosynthetic process"/>
    <property type="evidence" value="ECO:0007669"/>
    <property type="project" value="UniProtKB-ARBA"/>
</dbReference>
<accession>A0AAE4G7J6</accession>
<dbReference type="PANTHER" id="PTHR30606:SF9">
    <property type="entry name" value="LIPID A BIOSYNTHESIS LAUROYLTRANSFERASE"/>
    <property type="match status" value="1"/>
</dbReference>
<dbReference type="PANTHER" id="PTHR30606">
    <property type="entry name" value="LIPID A BIOSYNTHESIS LAUROYL ACYLTRANSFERASE"/>
    <property type="match status" value="1"/>
</dbReference>
<gene>
    <name evidence="7" type="ORF">RJN63_09820</name>
</gene>
<keyword evidence="2" id="KW-1003">Cell membrane</keyword>
<dbReference type="GO" id="GO:0005886">
    <property type="term" value="C:plasma membrane"/>
    <property type="evidence" value="ECO:0007669"/>
    <property type="project" value="UniProtKB-SubCell"/>
</dbReference>
<reference evidence="7" key="1">
    <citation type="submission" date="2023-02" db="EMBL/GenBank/DDBJ databases">
        <title>Description of Herbaspirillum huttiense subsp. nephrolepsisexaltata and Herbaspirillum huttiense subsp. lycopersicon.</title>
        <authorList>
            <person name="Poudel M."/>
            <person name="Sharma A."/>
            <person name="Goss E."/>
            <person name="Tapia J.H."/>
            <person name="Harmon C.M."/>
            <person name="Jones J.B."/>
        </authorList>
    </citation>
    <scope>NUCLEOTIDE SEQUENCE</scope>
    <source>
        <strain evidence="7">NC40101</strain>
    </source>
</reference>
<evidence type="ECO:0000256" key="3">
    <source>
        <dbReference type="ARBA" id="ARBA00022519"/>
    </source>
</evidence>
<keyword evidence="4" id="KW-0808">Transferase</keyword>